<dbReference type="Proteomes" id="UP000182788">
    <property type="component" value="Unassembled WGS sequence"/>
</dbReference>
<reference evidence="3 4" key="1">
    <citation type="submission" date="2016-06" db="EMBL/GenBank/DDBJ databases">
        <title>First insights into the genetic diversity and population structure of in the Bacillus cereus group bacteria from diverse marine environments.</title>
        <authorList>
            <person name="Liu Y."/>
            <person name="Lai Q."/>
            <person name="Shao Z."/>
        </authorList>
    </citation>
    <scope>NUCLEOTIDE SEQUENCE [LARGE SCALE GENOMIC DNA]</scope>
    <source>
        <strain evidence="3 4">NH24A2</strain>
    </source>
</reference>
<dbReference type="EMBL" id="MAOI01000065">
    <property type="protein sequence ID" value="OJD80774.1"/>
    <property type="molecule type" value="Genomic_DNA"/>
</dbReference>
<proteinExistence type="predicted"/>
<keyword evidence="1" id="KW-0472">Membrane</keyword>
<feature type="domain" description="BclA C-terminal" evidence="2">
    <location>
        <begin position="16"/>
        <end position="66"/>
    </location>
</feature>
<feature type="transmembrane region" description="Helical" evidence="1">
    <location>
        <begin position="42"/>
        <end position="63"/>
    </location>
</feature>
<comment type="caution">
    <text evidence="3">The sequence shown here is derived from an EMBL/GenBank/DDBJ whole genome shotgun (WGS) entry which is preliminary data.</text>
</comment>
<evidence type="ECO:0000313" key="3">
    <source>
        <dbReference type="EMBL" id="OJD80774.1"/>
    </source>
</evidence>
<protein>
    <recommendedName>
        <fullName evidence="2">BclA C-terminal domain-containing protein</fullName>
    </recommendedName>
</protein>
<gene>
    <name evidence="3" type="ORF">BAU28_09890</name>
</gene>
<organism evidence="3 4">
    <name type="scientific">Bacillus paramycoides</name>
    <dbReference type="NCBI Taxonomy" id="2026194"/>
    <lineage>
        <taxon>Bacteria</taxon>
        <taxon>Bacillati</taxon>
        <taxon>Bacillota</taxon>
        <taxon>Bacilli</taxon>
        <taxon>Bacillales</taxon>
        <taxon>Bacillaceae</taxon>
        <taxon>Bacillus</taxon>
        <taxon>Bacillus cereus group</taxon>
    </lineage>
</organism>
<keyword evidence="1" id="KW-0812">Transmembrane</keyword>
<name>A0A1J9UPR2_9BACI</name>
<dbReference type="AlphaFoldDB" id="A0A1J9UPR2"/>
<feature type="transmembrane region" description="Helical" evidence="1">
    <location>
        <begin position="16"/>
        <end position="36"/>
    </location>
</feature>
<dbReference type="Pfam" id="PF18573">
    <property type="entry name" value="BclA_C"/>
    <property type="match status" value="1"/>
</dbReference>
<accession>A0A1J9UPR2</accession>
<dbReference type="InterPro" id="IPR041415">
    <property type="entry name" value="BclA_C"/>
</dbReference>
<keyword evidence="1" id="KW-1133">Transmembrane helix</keyword>
<evidence type="ECO:0000256" key="1">
    <source>
        <dbReference type="SAM" id="Phobius"/>
    </source>
</evidence>
<evidence type="ECO:0000313" key="4">
    <source>
        <dbReference type="Proteomes" id="UP000182788"/>
    </source>
</evidence>
<evidence type="ECO:0000259" key="2">
    <source>
        <dbReference type="Pfam" id="PF18573"/>
    </source>
</evidence>
<sequence length="66" mass="6904">MKEIEIVEGLRKRDMLALLATTSFSATIITTLAAGSAISLQLFGLVAVATLSTATPEAVLTIIRLS</sequence>